<protein>
    <recommendedName>
        <fullName evidence="3">FemAB family protein</fullName>
    </recommendedName>
</protein>
<dbReference type="PANTHER" id="PTHR36174">
    <property type="entry name" value="LIPID II:GLYCINE GLYCYLTRANSFERASE"/>
    <property type="match status" value="1"/>
</dbReference>
<gene>
    <name evidence="1" type="ORF">A9Q93_03075</name>
</gene>
<dbReference type="PANTHER" id="PTHR36174:SF1">
    <property type="entry name" value="LIPID II:GLYCINE GLYCYLTRANSFERASE"/>
    <property type="match status" value="1"/>
</dbReference>
<evidence type="ECO:0000313" key="1">
    <source>
        <dbReference type="EMBL" id="OUS18814.1"/>
    </source>
</evidence>
<sequence length="314" mass="36467">MKITVRKYLSENAAAWNAFLKKCDLNTFLFHRDFMDYHKDRFDDHSLMIYEDETLVGIVPAHVKDNSFYSHRGLTYGIPVAMCDKHKIVYDAILDYLKVTAFAKAEFNLLPDFYNQDSDGILLSKLQASGFQKERVSNYLFVDLQEELDFSPKKTVGYRNGKFEGFQIERNHHFKPFWEEVLVPSLKVRHNSAPVHNLEEIELLAFRFPEKIIQHNLYRENELLAGITFFIKGTIIKSQYAASTPTGMKTDAVGFLYMEAMKEYKNLGFHHMDLGPVNESDGSINEGLLRFKKQLGGKMTEVKRLVKLYNIKNH</sequence>
<dbReference type="SUPFAM" id="SSF55729">
    <property type="entry name" value="Acyl-CoA N-acyltransferases (Nat)"/>
    <property type="match status" value="1"/>
</dbReference>
<evidence type="ECO:0008006" key="3">
    <source>
        <dbReference type="Google" id="ProtNLM"/>
    </source>
</evidence>
<dbReference type="InterPro" id="IPR050644">
    <property type="entry name" value="PG_Glycine_Bridge_Synth"/>
</dbReference>
<dbReference type="Gene3D" id="3.40.630.30">
    <property type="match status" value="1"/>
</dbReference>
<evidence type="ECO:0000313" key="2">
    <source>
        <dbReference type="Proteomes" id="UP000196102"/>
    </source>
</evidence>
<reference evidence="2" key="1">
    <citation type="journal article" date="2017" name="Proc. Natl. Acad. Sci. U.S.A.">
        <title>Simulation of Deepwater Horizon oil plume reveals substrate specialization within a complex community of hydrocarbon-degraders.</title>
        <authorList>
            <person name="Hu P."/>
            <person name="Dubinsky E.A."/>
            <person name="Probst A.J."/>
            <person name="Wang J."/>
            <person name="Sieber C.M.K."/>
            <person name="Tom L.M."/>
            <person name="Gardinali P."/>
            <person name="Banfield J.F."/>
            <person name="Atlas R.M."/>
            <person name="Andersen G.L."/>
        </authorList>
    </citation>
    <scope>NUCLEOTIDE SEQUENCE [LARGE SCALE GENOMIC DNA]</scope>
</reference>
<accession>A0A1Z8B881</accession>
<name>A0A1Z8B881_9FLAO</name>
<dbReference type="EMBL" id="MAAX01000054">
    <property type="protein sequence ID" value="OUS18814.1"/>
    <property type="molecule type" value="Genomic_DNA"/>
</dbReference>
<dbReference type="AlphaFoldDB" id="A0A1Z8B881"/>
<dbReference type="InterPro" id="IPR016181">
    <property type="entry name" value="Acyl_CoA_acyltransferase"/>
</dbReference>
<dbReference type="Proteomes" id="UP000196102">
    <property type="component" value="Unassembled WGS sequence"/>
</dbReference>
<organism evidence="1 2">
    <name type="scientific">Nonlabens dokdonensis</name>
    <dbReference type="NCBI Taxonomy" id="328515"/>
    <lineage>
        <taxon>Bacteria</taxon>
        <taxon>Pseudomonadati</taxon>
        <taxon>Bacteroidota</taxon>
        <taxon>Flavobacteriia</taxon>
        <taxon>Flavobacteriales</taxon>
        <taxon>Flavobacteriaceae</taxon>
        <taxon>Nonlabens</taxon>
    </lineage>
</organism>
<proteinExistence type="predicted"/>
<comment type="caution">
    <text evidence="1">The sequence shown here is derived from an EMBL/GenBank/DDBJ whole genome shotgun (WGS) entry which is preliminary data.</text>
</comment>
<dbReference type="RefSeq" id="WP_303685919.1">
    <property type="nucleotide sequence ID" value="NZ_CAJXYO010000070.1"/>
</dbReference>